<keyword evidence="2" id="KW-1185">Reference proteome</keyword>
<evidence type="ECO:0000313" key="2">
    <source>
        <dbReference type="Proteomes" id="UP001193389"/>
    </source>
</evidence>
<organism evidence="1 2">
    <name type="scientific">Aquipluma nitroreducens</name>
    <dbReference type="NCBI Taxonomy" id="2010828"/>
    <lineage>
        <taxon>Bacteria</taxon>
        <taxon>Pseudomonadati</taxon>
        <taxon>Bacteroidota</taxon>
        <taxon>Bacteroidia</taxon>
        <taxon>Marinilabiliales</taxon>
        <taxon>Prolixibacteraceae</taxon>
        <taxon>Aquipluma</taxon>
    </lineage>
</organism>
<dbReference type="Proteomes" id="UP001193389">
    <property type="component" value="Chromosome"/>
</dbReference>
<sequence>MKATQQISNPYFLRINGAGNLTAGSCCCCQIYPSASRMRMCC</sequence>
<accession>A0A5K7SE86</accession>
<evidence type="ECO:0000313" key="1">
    <source>
        <dbReference type="EMBL" id="BBE19883.1"/>
    </source>
</evidence>
<protein>
    <submittedName>
        <fullName evidence="1">Uncharacterized protein</fullName>
    </submittedName>
</protein>
<gene>
    <name evidence="1" type="ORF">AQPE_4071</name>
</gene>
<dbReference type="AlphaFoldDB" id="A0A5K7SE86"/>
<dbReference type="EMBL" id="AP018694">
    <property type="protein sequence ID" value="BBE19883.1"/>
    <property type="molecule type" value="Genomic_DNA"/>
</dbReference>
<dbReference type="PROSITE" id="PS51257">
    <property type="entry name" value="PROKAR_LIPOPROTEIN"/>
    <property type="match status" value="1"/>
</dbReference>
<name>A0A5K7SE86_9BACT</name>
<reference evidence="1" key="1">
    <citation type="journal article" date="2020" name="Int. J. Syst. Evol. Microbiol.">
        <title>Aquipluma nitroreducens gen. nov. sp. nov., a novel facultatively anaerobic bacterium isolated from a freshwater lake.</title>
        <authorList>
            <person name="Watanabe M."/>
            <person name="Kojima H."/>
            <person name="Fukui M."/>
        </authorList>
    </citation>
    <scope>NUCLEOTIDE SEQUENCE</scope>
    <source>
        <strain evidence="1">MeG22</strain>
    </source>
</reference>
<dbReference type="KEGG" id="anf:AQPE_4071"/>
<proteinExistence type="predicted"/>